<gene>
    <name evidence="1" type="ORF">HU200_032016</name>
</gene>
<name>A0A835BN79_9POAL</name>
<dbReference type="AlphaFoldDB" id="A0A835BN79"/>
<dbReference type="OrthoDB" id="677695at2759"/>
<protein>
    <submittedName>
        <fullName evidence="1">Uncharacterized protein</fullName>
    </submittedName>
</protein>
<dbReference type="PANTHER" id="PTHR33085:SF88">
    <property type="entry name" value="OS08G0165000 PROTEIN"/>
    <property type="match status" value="1"/>
</dbReference>
<evidence type="ECO:0000313" key="1">
    <source>
        <dbReference type="EMBL" id="KAF8703226.1"/>
    </source>
</evidence>
<organism evidence="1 2">
    <name type="scientific">Digitaria exilis</name>
    <dbReference type="NCBI Taxonomy" id="1010633"/>
    <lineage>
        <taxon>Eukaryota</taxon>
        <taxon>Viridiplantae</taxon>
        <taxon>Streptophyta</taxon>
        <taxon>Embryophyta</taxon>
        <taxon>Tracheophyta</taxon>
        <taxon>Spermatophyta</taxon>
        <taxon>Magnoliopsida</taxon>
        <taxon>Liliopsida</taxon>
        <taxon>Poales</taxon>
        <taxon>Poaceae</taxon>
        <taxon>PACMAD clade</taxon>
        <taxon>Panicoideae</taxon>
        <taxon>Panicodae</taxon>
        <taxon>Paniceae</taxon>
        <taxon>Anthephorinae</taxon>
        <taxon>Digitaria</taxon>
    </lineage>
</organism>
<accession>A0A835BN79</accession>
<dbReference type="Pfam" id="PF07893">
    <property type="entry name" value="DUF1668"/>
    <property type="match status" value="1"/>
</dbReference>
<dbReference type="PANTHER" id="PTHR33085">
    <property type="entry name" value="OS12G0113100 PROTEIN-RELATED"/>
    <property type="match status" value="1"/>
</dbReference>
<dbReference type="EMBL" id="JACEFO010001778">
    <property type="protein sequence ID" value="KAF8703226.1"/>
    <property type="molecule type" value="Genomic_DNA"/>
</dbReference>
<proteinExistence type="predicted"/>
<comment type="caution">
    <text evidence="1">The sequence shown here is derived from an EMBL/GenBank/DDBJ whole genome shotgun (WGS) entry which is preliminary data.</text>
</comment>
<keyword evidence="2" id="KW-1185">Reference proteome</keyword>
<dbReference type="Proteomes" id="UP000636709">
    <property type="component" value="Unassembled WGS sequence"/>
</dbReference>
<dbReference type="InterPro" id="IPR012871">
    <property type="entry name" value="DUF1668_ORYSA"/>
</dbReference>
<evidence type="ECO:0000313" key="2">
    <source>
        <dbReference type="Proteomes" id="UP000636709"/>
    </source>
</evidence>
<reference evidence="1" key="1">
    <citation type="submission" date="2020-07" db="EMBL/GenBank/DDBJ databases">
        <title>Genome sequence and genetic diversity analysis of an under-domesticated orphan crop, white fonio (Digitaria exilis).</title>
        <authorList>
            <person name="Bennetzen J.L."/>
            <person name="Chen S."/>
            <person name="Ma X."/>
            <person name="Wang X."/>
            <person name="Yssel A.E.J."/>
            <person name="Chaluvadi S.R."/>
            <person name="Johnson M."/>
            <person name="Gangashetty P."/>
            <person name="Hamidou F."/>
            <person name="Sanogo M.D."/>
            <person name="Zwaenepoel A."/>
            <person name="Wallace J."/>
            <person name="Van De Peer Y."/>
            <person name="Van Deynze A."/>
        </authorList>
    </citation>
    <scope>NUCLEOTIDE SEQUENCE</scope>
    <source>
        <tissue evidence="1">Leaves</tissue>
    </source>
</reference>
<sequence length="372" mass="41832">MSLRRFLYLVADDCVERCYSLRRIDMSRFFFKAPSEGTPTPLDSSGGAGAADPLAIEDSGCLPDPTLSLDTPQLEQGSSLMDFMLFKGKGHDGESLKVVTMDHTGRAVMCDPCSLPPTVIDLPTVTPKFVPFSLTVGSSLYIMDAFNDPPSGCQRHSFEVLSYGYSHSHSRLFKEWYWRSLPPPPCVYEPPDPLHFIDSYSVVAGTDILVSNKAKHTYRFDTVKGTWRKAGDWAMPFSFLAQYVPEHKLWFGLSKGNGYSFLAADLMPPSDSEEMGPPVVLSSWKEYVQPPPEWSLVESHAVHLGSSKFCIIRFFHVGKLCVCPNRKTYKEDQELQVLLTGVQVEGCGQELRVLKHKSERYKLGIENYYWVL</sequence>